<evidence type="ECO:0000313" key="10">
    <source>
        <dbReference type="Ensembl" id="ENSCABP00000023628.1"/>
    </source>
</evidence>
<keyword evidence="11" id="KW-1185">Reference proteome</keyword>
<dbReference type="GO" id="GO:0005777">
    <property type="term" value="C:peroxisome"/>
    <property type="evidence" value="ECO:0007669"/>
    <property type="project" value="TreeGrafter"/>
</dbReference>
<dbReference type="PANTHER" id="PTHR23309">
    <property type="entry name" value="3-HYDROXYACYL-COA DEHYROGENASE"/>
    <property type="match status" value="1"/>
</dbReference>
<dbReference type="GO" id="GO:0006635">
    <property type="term" value="P:fatty acid beta-oxidation"/>
    <property type="evidence" value="ECO:0007669"/>
    <property type="project" value="TreeGrafter"/>
</dbReference>
<evidence type="ECO:0000256" key="5">
    <source>
        <dbReference type="ARBA" id="ARBA00023239"/>
    </source>
</evidence>
<evidence type="ECO:0000313" key="11">
    <source>
        <dbReference type="Proteomes" id="UP000694404"/>
    </source>
</evidence>
<dbReference type="GO" id="GO:0016853">
    <property type="term" value="F:isomerase activity"/>
    <property type="evidence" value="ECO:0007669"/>
    <property type="project" value="UniProtKB-KW"/>
</dbReference>
<dbReference type="GO" id="GO:0070403">
    <property type="term" value="F:NAD+ binding"/>
    <property type="evidence" value="ECO:0007669"/>
    <property type="project" value="InterPro"/>
</dbReference>
<evidence type="ECO:0000259" key="9">
    <source>
        <dbReference type="Pfam" id="PF02737"/>
    </source>
</evidence>
<dbReference type="Ensembl" id="ENSCABT00000025893.1">
    <property type="protein sequence ID" value="ENSCABP00000023628.1"/>
    <property type="gene ID" value="ENSCABG00000017412.1"/>
</dbReference>
<comment type="catalytic activity">
    <reaction evidence="1">
        <text>(3S)-hydroxyhexadecanoyl-CoA = (2E)-hexadecenoyl-CoA + H2O</text>
        <dbReference type="Rhea" id="RHEA:31163"/>
        <dbReference type="ChEBI" id="CHEBI:15377"/>
        <dbReference type="ChEBI" id="CHEBI:61526"/>
        <dbReference type="ChEBI" id="CHEBI:62613"/>
    </reaction>
    <physiologicalReaction direction="right-to-left" evidence="1">
        <dbReference type="Rhea" id="RHEA:31165"/>
    </physiologicalReaction>
</comment>
<accession>A0A8C0IX48</accession>
<dbReference type="Proteomes" id="UP000694404">
    <property type="component" value="Unplaced"/>
</dbReference>
<evidence type="ECO:0000256" key="3">
    <source>
        <dbReference type="ARBA" id="ARBA00023002"/>
    </source>
</evidence>
<dbReference type="GeneTree" id="ENSGT00940000157516"/>
<keyword evidence="3" id="KW-0560">Oxidoreductase</keyword>
<keyword evidence="4" id="KW-0413">Isomerase</keyword>
<dbReference type="PANTHER" id="PTHR23309:SF49">
    <property type="entry name" value="PEROXISOMAL BIFUNCTIONAL ENZYME"/>
    <property type="match status" value="1"/>
</dbReference>
<comment type="catalytic activity">
    <reaction evidence="8">
        <text>(3S)-hydroxydecanoyl-CoA + NAD(+) = 3-oxodecanoyl-CoA + NADH + H(+)</text>
        <dbReference type="Rhea" id="RHEA:31187"/>
        <dbReference type="ChEBI" id="CHEBI:15378"/>
        <dbReference type="ChEBI" id="CHEBI:57540"/>
        <dbReference type="ChEBI" id="CHEBI:57945"/>
        <dbReference type="ChEBI" id="CHEBI:62548"/>
        <dbReference type="ChEBI" id="CHEBI:62616"/>
    </reaction>
    <physiologicalReaction direction="left-to-right" evidence="8">
        <dbReference type="Rhea" id="RHEA:31188"/>
    </physiologicalReaction>
</comment>
<reference evidence="10" key="2">
    <citation type="submission" date="2025-09" db="UniProtKB">
        <authorList>
            <consortium name="Ensembl"/>
        </authorList>
    </citation>
    <scope>IDENTIFICATION</scope>
</reference>
<reference evidence="10" key="1">
    <citation type="submission" date="2025-08" db="UniProtKB">
        <authorList>
            <consortium name="Ensembl"/>
        </authorList>
    </citation>
    <scope>IDENTIFICATION</scope>
</reference>
<gene>
    <name evidence="10" type="primary">EHHADH</name>
</gene>
<evidence type="ECO:0000256" key="1">
    <source>
        <dbReference type="ARBA" id="ARBA00000469"/>
    </source>
</evidence>
<dbReference type="InterPro" id="IPR036291">
    <property type="entry name" value="NAD(P)-bd_dom_sf"/>
</dbReference>
<sequence>SFGYRKQFLNTSTLSVTINDFPGIVTSLVKAKMSVVALEQDQKQLEVGARAVTSLLEREASKMPWIGQRPDACDPALLQFTLDFSVLQDADLVIEAVFEDMALKKEIFHKLSAICKPGSFLCTNTSALDIDEIASATSRPHQVIGTHFFSPAHVMKLVEIIHGRHTSPITIATAMGLAKTIGKIGVVVGNCFGFVGNRMMAPYRCPAHSWFCTFPPLFPIHTPSISACVYRCTRDSSDPKGPFNPLV</sequence>
<dbReference type="GO" id="GO:0003857">
    <property type="term" value="F:(3S)-3-hydroxyacyl-CoA dehydrogenase (NAD+) activity"/>
    <property type="evidence" value="ECO:0007669"/>
    <property type="project" value="TreeGrafter"/>
</dbReference>
<dbReference type="GO" id="GO:0016829">
    <property type="term" value="F:lyase activity"/>
    <property type="evidence" value="ECO:0007669"/>
    <property type="project" value="UniProtKB-KW"/>
</dbReference>
<evidence type="ECO:0000256" key="6">
    <source>
        <dbReference type="ARBA" id="ARBA00023268"/>
    </source>
</evidence>
<dbReference type="Pfam" id="PF02737">
    <property type="entry name" value="3HCDH_N"/>
    <property type="match status" value="1"/>
</dbReference>
<evidence type="ECO:0000256" key="2">
    <source>
        <dbReference type="ARBA" id="ARBA00005005"/>
    </source>
</evidence>
<proteinExistence type="predicted"/>
<evidence type="ECO:0000256" key="7">
    <source>
        <dbReference type="ARBA" id="ARBA00047613"/>
    </source>
</evidence>
<name>A0A8C0IX48_CHEAB</name>
<dbReference type="SUPFAM" id="SSF51735">
    <property type="entry name" value="NAD(P)-binding Rossmann-fold domains"/>
    <property type="match status" value="1"/>
</dbReference>
<comment type="pathway">
    <text evidence="2">Lipid metabolism; fatty acid beta-oxidation.</text>
</comment>
<dbReference type="Gene3D" id="3.40.50.720">
    <property type="entry name" value="NAD(P)-binding Rossmann-like Domain"/>
    <property type="match status" value="1"/>
</dbReference>
<feature type="domain" description="3-hydroxyacyl-CoA dehydrogenase NAD binding" evidence="9">
    <location>
        <begin position="23"/>
        <end position="190"/>
    </location>
</feature>
<keyword evidence="6" id="KW-0511">Multifunctional enzyme</keyword>
<comment type="catalytic activity">
    <reaction evidence="7">
        <text>(3S)-hydroxyhexadecanoyl-CoA + NAD(+) = 3-oxohexadecanoyl-CoA + NADH + H(+)</text>
        <dbReference type="Rhea" id="RHEA:31159"/>
        <dbReference type="ChEBI" id="CHEBI:15378"/>
        <dbReference type="ChEBI" id="CHEBI:57349"/>
        <dbReference type="ChEBI" id="CHEBI:57540"/>
        <dbReference type="ChEBI" id="CHEBI:57945"/>
        <dbReference type="ChEBI" id="CHEBI:62613"/>
    </reaction>
    <physiologicalReaction direction="left-to-right" evidence="7">
        <dbReference type="Rhea" id="RHEA:31160"/>
    </physiologicalReaction>
</comment>
<dbReference type="InterPro" id="IPR006176">
    <property type="entry name" value="3-OHacyl-CoA_DH_NAD-bd"/>
</dbReference>
<keyword evidence="5" id="KW-0456">Lyase</keyword>
<dbReference type="AlphaFoldDB" id="A0A8C0IX48"/>
<evidence type="ECO:0000256" key="4">
    <source>
        <dbReference type="ARBA" id="ARBA00023235"/>
    </source>
</evidence>
<dbReference type="FunFam" id="3.40.50.720:FF:000009">
    <property type="entry name" value="Fatty oxidation complex, alpha subunit"/>
    <property type="match status" value="1"/>
</dbReference>
<protein>
    <submittedName>
        <fullName evidence="10">Enoyl-CoA hydratase and 3-hydroxyacyl CoA dehydrogenase</fullName>
    </submittedName>
</protein>
<evidence type="ECO:0000256" key="8">
    <source>
        <dbReference type="ARBA" id="ARBA00048361"/>
    </source>
</evidence>
<organism evidence="10 11">
    <name type="scientific">Chelonoidis abingdonii</name>
    <name type="common">Abingdon island giant tortoise</name>
    <name type="synonym">Testudo abingdonii</name>
    <dbReference type="NCBI Taxonomy" id="106734"/>
    <lineage>
        <taxon>Eukaryota</taxon>
        <taxon>Metazoa</taxon>
        <taxon>Chordata</taxon>
        <taxon>Craniata</taxon>
        <taxon>Vertebrata</taxon>
        <taxon>Euteleostomi</taxon>
        <taxon>Archelosauria</taxon>
        <taxon>Testudinata</taxon>
        <taxon>Testudines</taxon>
        <taxon>Cryptodira</taxon>
        <taxon>Durocryptodira</taxon>
        <taxon>Testudinoidea</taxon>
        <taxon>Testudinidae</taxon>
        <taxon>Chelonoidis</taxon>
    </lineage>
</organism>